<dbReference type="KEGG" id="bxe:Bxe_C0842"/>
<proteinExistence type="predicted"/>
<evidence type="ECO:0000313" key="2">
    <source>
        <dbReference type="Proteomes" id="UP000001817"/>
    </source>
</evidence>
<sequence length="169" mass="18934">MTDSSHTLPPDLEVVGREPNGFSRTQAHLSFSDCDHAVPPIRRCLEHAELVSVSGRHRIVLRALSAPRETEFAVDGGCRHARRLVALLLTWVSIQVVAGDGLHCDAKMQSTDTVGNRKWCLLTWDERAIPGAPHKHVISGCENSYSKIRNKIRIEIADDCLIVIKYRKY</sequence>
<dbReference type="AlphaFoldDB" id="Q13GR8"/>
<dbReference type="EMBL" id="CP000272">
    <property type="protein sequence ID" value="ABE36721.1"/>
    <property type="molecule type" value="Genomic_DNA"/>
</dbReference>
<dbReference type="Proteomes" id="UP000001817">
    <property type="component" value="Chromosome 3"/>
</dbReference>
<gene>
    <name evidence="1" type="ORF">Bxe_C0842</name>
</gene>
<keyword evidence="2" id="KW-1185">Reference proteome</keyword>
<protein>
    <submittedName>
        <fullName evidence="1">Uncharacterized protein</fullName>
    </submittedName>
</protein>
<organism evidence="1 2">
    <name type="scientific">Paraburkholderia xenovorans (strain LB400)</name>
    <dbReference type="NCBI Taxonomy" id="266265"/>
    <lineage>
        <taxon>Bacteria</taxon>
        <taxon>Pseudomonadati</taxon>
        <taxon>Pseudomonadota</taxon>
        <taxon>Betaproteobacteria</taxon>
        <taxon>Burkholderiales</taxon>
        <taxon>Burkholderiaceae</taxon>
        <taxon>Paraburkholderia</taxon>
    </lineage>
</organism>
<evidence type="ECO:0000313" key="1">
    <source>
        <dbReference type="EMBL" id="ABE36721.1"/>
    </source>
</evidence>
<reference evidence="1 2" key="1">
    <citation type="journal article" date="2006" name="Proc. Natl. Acad. Sci. U.S.A.">
        <title>Burkholderia xenovorans LB400 harbors a multi-replicon, 9.73-Mbp genome shaped for versatility.</title>
        <authorList>
            <person name="Chain P.S."/>
            <person name="Denef V.J."/>
            <person name="Konstantinidis K.T."/>
            <person name="Vergez L.M."/>
            <person name="Agullo L."/>
            <person name="Reyes V.L."/>
            <person name="Hauser L."/>
            <person name="Cordova M."/>
            <person name="Gomez L."/>
            <person name="Gonzalez M."/>
            <person name="Land M."/>
            <person name="Lao V."/>
            <person name="Larimer F."/>
            <person name="LiPuma J.J."/>
            <person name="Mahenthiralingam E."/>
            <person name="Malfatti S.A."/>
            <person name="Marx C.J."/>
            <person name="Parnell J.J."/>
            <person name="Ramette A."/>
            <person name="Richardson P."/>
            <person name="Seeger M."/>
            <person name="Smith D."/>
            <person name="Spilker T."/>
            <person name="Sul W.J."/>
            <person name="Tsoi T.V."/>
            <person name="Ulrich L.E."/>
            <person name="Zhulin I.B."/>
            <person name="Tiedje J.M."/>
        </authorList>
    </citation>
    <scope>NUCLEOTIDE SEQUENCE [LARGE SCALE GENOMIC DNA]</scope>
    <source>
        <strain evidence="1 2">LB400</strain>
    </source>
</reference>
<accession>Q13GR8</accession>
<name>Q13GR8_PARXL</name>